<dbReference type="AlphaFoldDB" id="A0AAV9RHK2"/>
<comment type="caution">
    <text evidence="1">The sequence shown here is derived from an EMBL/GenBank/DDBJ whole genome shotgun (WGS) entry which is preliminary data.</text>
</comment>
<organism evidence="1 2">
    <name type="scientific">Crenichthys baileyi</name>
    <name type="common">White River springfish</name>
    <dbReference type="NCBI Taxonomy" id="28760"/>
    <lineage>
        <taxon>Eukaryota</taxon>
        <taxon>Metazoa</taxon>
        <taxon>Chordata</taxon>
        <taxon>Craniata</taxon>
        <taxon>Vertebrata</taxon>
        <taxon>Euteleostomi</taxon>
        <taxon>Actinopterygii</taxon>
        <taxon>Neopterygii</taxon>
        <taxon>Teleostei</taxon>
        <taxon>Neoteleostei</taxon>
        <taxon>Acanthomorphata</taxon>
        <taxon>Ovalentaria</taxon>
        <taxon>Atherinomorphae</taxon>
        <taxon>Cyprinodontiformes</taxon>
        <taxon>Goodeidae</taxon>
        <taxon>Crenichthys</taxon>
    </lineage>
</organism>
<keyword evidence="2" id="KW-1185">Reference proteome</keyword>
<sequence length="164" mass="18728">MPRQGRGRLQAAAFFLIMQAHKQGEDWRTAWVDVAASIRSPCSPGTEQPAESVCQIRSRGGESRERFTGRRAEPIAYNKDGQRRSETATTFSFFYSGIRTGPLRCFGCETAPLRLYCEPVTQKHAKKRLYQSVKIIEGYILLYKYQMMIPRPRSTHTHRNATAP</sequence>
<evidence type="ECO:0000313" key="2">
    <source>
        <dbReference type="Proteomes" id="UP001311232"/>
    </source>
</evidence>
<dbReference type="EMBL" id="JAHHUM010001805">
    <property type="protein sequence ID" value="KAK5608504.1"/>
    <property type="molecule type" value="Genomic_DNA"/>
</dbReference>
<accession>A0AAV9RHK2</accession>
<reference evidence="1 2" key="1">
    <citation type="submission" date="2021-06" db="EMBL/GenBank/DDBJ databases">
        <authorList>
            <person name="Palmer J.M."/>
        </authorList>
    </citation>
    <scope>NUCLEOTIDE SEQUENCE [LARGE SCALE GENOMIC DNA]</scope>
    <source>
        <strain evidence="1 2">MEX-2019</strain>
        <tissue evidence="1">Muscle</tissue>
    </source>
</reference>
<proteinExistence type="predicted"/>
<protein>
    <submittedName>
        <fullName evidence="1">Uncharacterized protein</fullName>
    </submittedName>
</protein>
<gene>
    <name evidence="1" type="ORF">CRENBAI_024544</name>
</gene>
<evidence type="ECO:0000313" key="1">
    <source>
        <dbReference type="EMBL" id="KAK5608504.1"/>
    </source>
</evidence>
<name>A0AAV9RHK2_9TELE</name>
<dbReference type="Proteomes" id="UP001311232">
    <property type="component" value="Unassembled WGS sequence"/>
</dbReference>